<keyword evidence="1" id="KW-1133">Transmembrane helix</keyword>
<dbReference type="EMBL" id="AAKJFK010000149">
    <property type="protein sequence ID" value="ECS3239657.1"/>
    <property type="molecule type" value="Genomic_DNA"/>
</dbReference>
<dbReference type="AlphaFoldDB" id="A0A3Y7R5P2"/>
<evidence type="ECO:0000313" key="12">
    <source>
        <dbReference type="EMBL" id="ECT1564558.1"/>
    </source>
</evidence>
<evidence type="ECO:0000313" key="2">
    <source>
        <dbReference type="EMBL" id="EBQ6167760.1"/>
    </source>
</evidence>
<evidence type="ECO:0000313" key="11">
    <source>
        <dbReference type="EMBL" id="ECS3239657.1"/>
    </source>
</evidence>
<sequence>MIKLYTIFNSVMNKLRGNFIFLILIFILFDSCIRNKHEYLVLVPLFFISDIFSVWLSKHFEKNKVLVKIASFMIFYGLMAVLVMGFIKSR</sequence>
<dbReference type="EMBL" id="AAKLWL010000134">
    <property type="protein sequence ID" value="ECT1564558.1"/>
    <property type="molecule type" value="Genomic_DNA"/>
</dbReference>
<evidence type="ECO:0000313" key="5">
    <source>
        <dbReference type="EMBL" id="EBW9398518.1"/>
    </source>
</evidence>
<evidence type="ECO:0000313" key="10">
    <source>
        <dbReference type="EMBL" id="ECS2803972.1"/>
    </source>
</evidence>
<dbReference type="EMBL" id="AAKSBV010000070">
    <property type="protein sequence ID" value="ECV3512165.1"/>
    <property type="molecule type" value="Genomic_DNA"/>
</dbReference>
<reference evidence="19" key="5">
    <citation type="submission" date="2018-07" db="EMBL/GenBank/DDBJ databases">
        <authorList>
            <consortium name="NCBI Pathogen Detection Project"/>
        </authorList>
    </citation>
    <scope>NUCLEOTIDE SEQUENCE</scope>
    <source>
        <strain evidence="19">Salmonella enterica</strain>
        <strain evidence="21">Sam_7a95f9e7-e3ce-4bed-8134-3e8fe491bb33</strain>
    </source>
</reference>
<dbReference type="EMBL" id="AAKRYU010000154">
    <property type="protein sequence ID" value="ECV3725065.1"/>
    <property type="molecule type" value="Genomic_DNA"/>
</dbReference>
<dbReference type="EMBL" id="AAHCTS010000009">
    <property type="protein sequence ID" value="EBU6587922.1"/>
    <property type="molecule type" value="Genomic_DNA"/>
</dbReference>
<gene>
    <name evidence="10" type="ORF">A2J39_14390</name>
    <name evidence="14" type="ORF">A3071_07980</name>
    <name evidence="11" type="ORF">A3Z62_23910</name>
    <name evidence="15" type="ORF">A4R56_23780</name>
    <name evidence="16" type="ORF">A6D66_10470</name>
    <name evidence="8" type="ORF">APM66_24600</name>
    <name evidence="4" type="ORF">ASI53_24610</name>
    <name evidence="9" type="ORF">AX397_23500</name>
    <name evidence="5" type="ORF">B7N09_23615</name>
    <name evidence="13" type="ORF">D3Y46_24515</name>
    <name evidence="2" type="ORF">DKO97_10020</name>
    <name evidence="3" type="ORF">DKP15_12525</name>
    <name evidence="18" type="ORF">DNB94_24645</name>
    <name evidence="17" type="ORF">DPL28_24910</name>
    <name evidence="12" type="ORF">DU743_25070</name>
    <name evidence="6" type="ORF">EJW65_25180</name>
    <name evidence="7" type="ORF">EOZ49_23970</name>
    <name evidence="19" type="ORF">G0E14_24245</name>
    <name evidence="20" type="ORF">G0E16_25200</name>
    <name evidence="21" type="ORF">G2307_07365</name>
</gene>
<dbReference type="EMBL" id="AAHGWC010000152">
    <property type="protein sequence ID" value="EBV9535051.1"/>
    <property type="molecule type" value="Genomic_DNA"/>
</dbReference>
<dbReference type="Proteomes" id="UP000839886">
    <property type="component" value="Unassembled WGS sequence"/>
</dbReference>
<dbReference type="EMBL" id="AAHTYN010000081">
    <property type="protein sequence ID" value="ECA3155346.1"/>
    <property type="molecule type" value="Genomic_DNA"/>
</dbReference>
<evidence type="ECO:0000313" key="14">
    <source>
        <dbReference type="EMBL" id="ECT6130359.1"/>
    </source>
</evidence>
<evidence type="ECO:0000313" key="6">
    <source>
        <dbReference type="EMBL" id="ECA3155346.1"/>
    </source>
</evidence>
<accession>A0A3Y7R5P2</accession>
<evidence type="ECO:0000313" key="8">
    <source>
        <dbReference type="EMBL" id="ECS2496418.1"/>
    </source>
</evidence>
<evidence type="ECO:0000256" key="1">
    <source>
        <dbReference type="SAM" id="Phobius"/>
    </source>
</evidence>
<evidence type="ECO:0000313" key="15">
    <source>
        <dbReference type="EMBL" id="ECT6362159.1"/>
    </source>
</evidence>
<dbReference type="EMBL" id="DAAMKG010000035">
    <property type="protein sequence ID" value="HAC7028157.1"/>
    <property type="molecule type" value="Genomic_DNA"/>
</dbReference>
<dbReference type="EMBL" id="AAKNKA010000044">
    <property type="protein sequence ID" value="ECT6362159.1"/>
    <property type="molecule type" value="Genomic_DNA"/>
</dbReference>
<dbReference type="EMBL" id="DAAMKF010000069">
    <property type="protein sequence ID" value="HAC6995798.1"/>
    <property type="molecule type" value="Genomic_DNA"/>
</dbReference>
<dbReference type="EMBL" id="AAKJBN010000010">
    <property type="protein sequence ID" value="ECS2803972.1"/>
    <property type="molecule type" value="Genomic_DNA"/>
</dbReference>
<reference evidence="3" key="2">
    <citation type="submission" date="2018-05" db="EMBL/GenBank/DDBJ databases">
        <authorList>
            <person name="Ashton P.M."/>
            <person name="Dallman T."/>
            <person name="Nair S."/>
            <person name="De Pinna E."/>
            <person name="Peters T."/>
            <person name="Grant K."/>
        </authorList>
    </citation>
    <scope>NUCLEOTIDE SEQUENCE</scope>
    <source>
        <strain evidence="5">232778</strain>
        <strain evidence="3">252405</strain>
        <strain evidence="2">414730</strain>
    </source>
</reference>
<feature type="transmembrane region" description="Helical" evidence="1">
    <location>
        <begin position="69"/>
        <end position="87"/>
    </location>
</feature>
<keyword evidence="1" id="KW-0812">Transmembrane</keyword>
<dbReference type="EMBL" id="AAHVEE010000072">
    <property type="protein sequence ID" value="ECA6924370.1"/>
    <property type="molecule type" value="Genomic_DNA"/>
</dbReference>
<evidence type="ECO:0000313" key="13">
    <source>
        <dbReference type="EMBL" id="ECT3776577.1"/>
    </source>
</evidence>
<dbReference type="EMBL" id="AAKNIF010000005">
    <property type="protein sequence ID" value="ECT6130359.1"/>
    <property type="molecule type" value="Genomic_DNA"/>
</dbReference>
<evidence type="ECO:0000313" key="9">
    <source>
        <dbReference type="EMBL" id="ECS2542456.1"/>
    </source>
</evidence>
<evidence type="ECO:0000313" key="4">
    <source>
        <dbReference type="EMBL" id="EBV9535051.1"/>
    </source>
</evidence>
<evidence type="ECO:0000313" key="20">
    <source>
        <dbReference type="EMBL" id="HAC7028157.1"/>
    </source>
</evidence>
<feature type="transmembrane region" description="Helical" evidence="1">
    <location>
        <begin position="39"/>
        <end position="57"/>
    </location>
</feature>
<evidence type="ECO:0000313" key="16">
    <source>
        <dbReference type="EMBL" id="ECU6752590.1"/>
    </source>
</evidence>
<comment type="caution">
    <text evidence="3">The sequence shown here is derived from an EMBL/GenBank/DDBJ whole genome shotgun (WGS) entry which is preliminary data.</text>
</comment>
<dbReference type="EMBL" id="AAKMOQ010000073">
    <property type="protein sequence ID" value="ECT3776577.1"/>
    <property type="molecule type" value="Genomic_DNA"/>
</dbReference>
<reference evidence="17" key="3">
    <citation type="submission" date="2018-06" db="EMBL/GenBank/DDBJ databases">
        <authorList>
            <consortium name="NARMS: The National Antimicrobial Resistance Monitoring System"/>
        </authorList>
    </citation>
    <scope>NUCLEOTIDE SEQUENCE</scope>
    <source>
        <strain evidence="8">CVM N53019</strain>
        <strain evidence="11">CVM N57264F</strain>
        <strain evidence="14">CVM N57632F</strain>
        <strain evidence="18">FSIS11810200</strain>
        <strain evidence="17">FSIS11810652</strain>
        <strain evidence="6">FSIS11816337</strain>
        <strain evidence="9">FSIS1605546</strain>
        <strain evidence="10">FSIS1605837</strain>
        <strain evidence="15">FSIS1606118</strain>
        <strain evidence="16">FSIS1606285</strain>
    </source>
</reference>
<evidence type="ECO:0000313" key="18">
    <source>
        <dbReference type="EMBL" id="ECV3725065.1"/>
    </source>
</evidence>
<keyword evidence="1" id="KW-0472">Membrane</keyword>
<dbReference type="EMBL" id="AAGPOU010000008">
    <property type="protein sequence ID" value="EBQ6167760.1"/>
    <property type="molecule type" value="Genomic_DNA"/>
</dbReference>
<dbReference type="EMBL" id="AAKIZQ010000041">
    <property type="protein sequence ID" value="ECS2542456.1"/>
    <property type="molecule type" value="Genomic_DNA"/>
</dbReference>
<name>A0A3Y7R5P2_SALDE</name>
<evidence type="ECO:0000313" key="3">
    <source>
        <dbReference type="EMBL" id="EBU6587922.1"/>
    </source>
</evidence>
<evidence type="ECO:0000313" key="7">
    <source>
        <dbReference type="EMBL" id="ECA6924370.1"/>
    </source>
</evidence>
<evidence type="ECO:0000313" key="17">
    <source>
        <dbReference type="EMBL" id="ECV3512165.1"/>
    </source>
</evidence>
<dbReference type="EMBL" id="AAKQRN010000009">
    <property type="protein sequence ID" value="ECU6752590.1"/>
    <property type="molecule type" value="Genomic_DNA"/>
</dbReference>
<organism evidence="3">
    <name type="scientific">Salmonella derby</name>
    <dbReference type="NCBI Taxonomy" id="28144"/>
    <lineage>
        <taxon>Bacteria</taxon>
        <taxon>Pseudomonadati</taxon>
        <taxon>Pseudomonadota</taxon>
        <taxon>Gammaproteobacteria</taxon>
        <taxon>Enterobacterales</taxon>
        <taxon>Enterobacteriaceae</taxon>
        <taxon>Salmonella</taxon>
    </lineage>
</organism>
<reference evidence="4" key="4">
    <citation type="submission" date="2018-07" db="EMBL/GenBank/DDBJ databases">
        <authorList>
            <consortium name="GenomeTrakr network: Whole genome sequencing for foodborne pathogen traceback"/>
        </authorList>
    </citation>
    <scope>NUCLEOTIDE SEQUENCE</scope>
    <source>
        <strain evidence="12">FSIS11811993</strain>
        <strain evidence="7">FSIS21823119</strain>
        <strain evidence="13">FSIS31801020</strain>
        <strain evidence="4">NY-N20088</strain>
    </source>
</reference>
<evidence type="ECO:0000313" key="19">
    <source>
        <dbReference type="EMBL" id="HAC6995798.1"/>
    </source>
</evidence>
<reference evidence="19" key="1">
    <citation type="journal article" date="2018" name="Genome Biol.">
        <title>SKESA: strategic k-mer extension for scrupulous assemblies.</title>
        <authorList>
            <person name="Souvorov A."/>
            <person name="Agarwala R."/>
            <person name="Lipman D.J."/>
        </authorList>
    </citation>
    <scope>NUCLEOTIDE SEQUENCE</scope>
    <source>
        <strain evidence="19">Salmonella enterica</strain>
        <strain evidence="21">Sam_7a95f9e7-e3ce-4bed-8134-3e8fe491bb33</strain>
    </source>
</reference>
<evidence type="ECO:0000313" key="21">
    <source>
        <dbReference type="EMBL" id="HAE0209701.1"/>
    </source>
</evidence>
<feature type="transmembrane region" description="Helical" evidence="1">
    <location>
        <begin position="15"/>
        <end position="32"/>
    </location>
</feature>
<protein>
    <submittedName>
        <fullName evidence="3">Uncharacterized protein</fullName>
    </submittedName>
</protein>
<dbReference type="EMBL" id="AAHJRM010000030">
    <property type="protein sequence ID" value="EBW9398518.1"/>
    <property type="molecule type" value="Genomic_DNA"/>
</dbReference>
<proteinExistence type="predicted"/>
<dbReference type="EMBL" id="AAKIZH010000061">
    <property type="protein sequence ID" value="ECS2496418.1"/>
    <property type="molecule type" value="Genomic_DNA"/>
</dbReference>
<dbReference type="EMBL" id="DAAQOQ010000005">
    <property type="protein sequence ID" value="HAE0209701.1"/>
    <property type="molecule type" value="Genomic_DNA"/>
</dbReference>